<protein>
    <submittedName>
        <fullName evidence="3">Uncharacterized protein</fullName>
    </submittedName>
</protein>
<organism evidence="3">
    <name type="scientific">uncultured Solirubrobacteraceae bacterium</name>
    <dbReference type="NCBI Taxonomy" id="1162706"/>
    <lineage>
        <taxon>Bacteria</taxon>
        <taxon>Bacillati</taxon>
        <taxon>Actinomycetota</taxon>
        <taxon>Thermoleophilia</taxon>
        <taxon>Solirubrobacterales</taxon>
        <taxon>Solirubrobacteraceae</taxon>
        <taxon>environmental samples</taxon>
    </lineage>
</organism>
<feature type="region of interest" description="Disordered" evidence="1">
    <location>
        <begin position="74"/>
        <end position="107"/>
    </location>
</feature>
<keyword evidence="2" id="KW-1133">Transmembrane helix</keyword>
<feature type="transmembrane region" description="Helical" evidence="2">
    <location>
        <begin position="38"/>
        <end position="57"/>
    </location>
</feature>
<dbReference type="EMBL" id="CADCVL010000008">
    <property type="protein sequence ID" value="CAA9463816.1"/>
    <property type="molecule type" value="Genomic_DNA"/>
</dbReference>
<accession>A0A6J4REQ6</accession>
<evidence type="ECO:0000256" key="1">
    <source>
        <dbReference type="SAM" id="MobiDB-lite"/>
    </source>
</evidence>
<sequence length="107" mass="10960">MTVLALLGAKALWLTYAWLLSAIVASYLSHRKGYGDRPGLASGLLLNVVGILVWLVVPAKPESLWKQVGPFKRRSAGGQVGSAPGGAAGPQPAETSGPGTEKPTPGA</sequence>
<gene>
    <name evidence="3" type="ORF">AVDCRST_MAG65-51</name>
</gene>
<reference evidence="3" key="1">
    <citation type="submission" date="2020-02" db="EMBL/GenBank/DDBJ databases">
        <authorList>
            <person name="Meier V. D."/>
        </authorList>
    </citation>
    <scope>NUCLEOTIDE SEQUENCE</scope>
    <source>
        <strain evidence="3">AVDCRST_MAG65</strain>
    </source>
</reference>
<proteinExistence type="predicted"/>
<name>A0A6J4REQ6_9ACTN</name>
<feature type="compositionally biased region" description="Gly residues" evidence="1">
    <location>
        <begin position="78"/>
        <end position="88"/>
    </location>
</feature>
<dbReference type="AlphaFoldDB" id="A0A6J4REQ6"/>
<keyword evidence="2" id="KW-0812">Transmembrane</keyword>
<evidence type="ECO:0000256" key="2">
    <source>
        <dbReference type="SAM" id="Phobius"/>
    </source>
</evidence>
<keyword evidence="2" id="KW-0472">Membrane</keyword>
<evidence type="ECO:0000313" key="3">
    <source>
        <dbReference type="EMBL" id="CAA9463816.1"/>
    </source>
</evidence>